<feature type="transmembrane region" description="Helical" evidence="1">
    <location>
        <begin position="31"/>
        <end position="50"/>
    </location>
</feature>
<keyword evidence="1" id="KW-1133">Transmembrane helix</keyword>
<keyword evidence="1" id="KW-0812">Transmembrane</keyword>
<evidence type="ECO:0000256" key="1">
    <source>
        <dbReference type="SAM" id="Phobius"/>
    </source>
</evidence>
<keyword evidence="1" id="KW-0472">Membrane</keyword>
<dbReference type="RefSeq" id="WP_088497526.1">
    <property type="nucleotide sequence ID" value="NZ_JACLBH010000001.1"/>
</dbReference>
<comment type="caution">
    <text evidence="2">The sequence shown here is derived from an EMBL/GenBank/DDBJ whole genome shotgun (WGS) entry which is preliminary data.</text>
</comment>
<dbReference type="Proteomes" id="UP000197090">
    <property type="component" value="Unassembled WGS sequence"/>
</dbReference>
<dbReference type="EMBL" id="NIVX01000095">
    <property type="protein sequence ID" value="OWQ71675.1"/>
    <property type="molecule type" value="Genomic_DNA"/>
</dbReference>
<name>A0A246I162_STEMA</name>
<sequence>MYRWVSRFISYRTFYLWRARYYYYTRNLDRWLLFALLCVAGMGLAAWYTWRVSSVPPPRVHPEAAALRVENITQEAIHRIVLVRHGGPTPGEPFTTPEDVRAGTLRTLRVRQLLDSATVWQLKAHMLADIATYIDATGSCFPFPCWQVSHRLELMRAAEAENAAINRALEPVLEIPLDRMPNLNGGERARIQTAWSDPFGDVYNQTWLLGDLQNMHARMMMAYPQRVGAPWLMRLLGDETEEQHHDVW</sequence>
<evidence type="ECO:0000313" key="2">
    <source>
        <dbReference type="EMBL" id="OWQ71675.1"/>
    </source>
</evidence>
<dbReference type="AlphaFoldDB" id="A0A246I162"/>
<organism evidence="2 3">
    <name type="scientific">Stenotrophomonas maltophilia</name>
    <name type="common">Pseudomonas maltophilia</name>
    <name type="synonym">Xanthomonas maltophilia</name>
    <dbReference type="NCBI Taxonomy" id="40324"/>
    <lineage>
        <taxon>Bacteria</taxon>
        <taxon>Pseudomonadati</taxon>
        <taxon>Pseudomonadota</taxon>
        <taxon>Gammaproteobacteria</taxon>
        <taxon>Lysobacterales</taxon>
        <taxon>Lysobacteraceae</taxon>
        <taxon>Stenotrophomonas</taxon>
        <taxon>Stenotrophomonas maltophilia group</taxon>
    </lineage>
</organism>
<protein>
    <submittedName>
        <fullName evidence="2">Uncharacterized protein</fullName>
    </submittedName>
</protein>
<gene>
    <name evidence="2" type="ORF">CEE63_16075</name>
</gene>
<accession>A0A246I162</accession>
<reference evidence="2 3" key="1">
    <citation type="submission" date="2017-06" db="EMBL/GenBank/DDBJ databases">
        <authorList>
            <person name="Kim H.J."/>
            <person name="Triplett B.A."/>
        </authorList>
    </citation>
    <scope>NUCLEOTIDE SEQUENCE [LARGE SCALE GENOMIC DNA]</scope>
    <source>
        <strain evidence="2 3">594</strain>
    </source>
</reference>
<proteinExistence type="predicted"/>
<evidence type="ECO:0000313" key="3">
    <source>
        <dbReference type="Proteomes" id="UP000197090"/>
    </source>
</evidence>